<reference evidence="2" key="1">
    <citation type="journal article" date="2020" name="Nat. Commun.">
        <title>Large-scale genome sequencing of mycorrhizal fungi provides insights into the early evolution of symbiotic traits.</title>
        <authorList>
            <person name="Miyauchi S."/>
            <person name="Kiss E."/>
            <person name="Kuo A."/>
            <person name="Drula E."/>
            <person name="Kohler A."/>
            <person name="Sanchez-Garcia M."/>
            <person name="Morin E."/>
            <person name="Andreopoulos B."/>
            <person name="Barry K.W."/>
            <person name="Bonito G."/>
            <person name="Buee M."/>
            <person name="Carver A."/>
            <person name="Chen C."/>
            <person name="Cichocki N."/>
            <person name="Clum A."/>
            <person name="Culley D."/>
            <person name="Crous P.W."/>
            <person name="Fauchery L."/>
            <person name="Girlanda M."/>
            <person name="Hayes R.D."/>
            <person name="Keri Z."/>
            <person name="LaButti K."/>
            <person name="Lipzen A."/>
            <person name="Lombard V."/>
            <person name="Magnuson J."/>
            <person name="Maillard F."/>
            <person name="Murat C."/>
            <person name="Nolan M."/>
            <person name="Ohm R.A."/>
            <person name="Pangilinan J."/>
            <person name="Pereira M.F."/>
            <person name="Perotto S."/>
            <person name="Peter M."/>
            <person name="Pfister S."/>
            <person name="Riley R."/>
            <person name="Sitrit Y."/>
            <person name="Stielow J.B."/>
            <person name="Szollosi G."/>
            <person name="Zifcakova L."/>
            <person name="Stursova M."/>
            <person name="Spatafora J.W."/>
            <person name="Tedersoo L."/>
            <person name="Vaario L.M."/>
            <person name="Yamada A."/>
            <person name="Yan M."/>
            <person name="Wang P."/>
            <person name="Xu J."/>
            <person name="Bruns T."/>
            <person name="Baldrian P."/>
            <person name="Vilgalys R."/>
            <person name="Dunand C."/>
            <person name="Henrissat B."/>
            <person name="Grigoriev I.V."/>
            <person name="Hibbett D."/>
            <person name="Nagy L.G."/>
            <person name="Martin F.M."/>
        </authorList>
    </citation>
    <scope>NUCLEOTIDE SEQUENCE</scope>
    <source>
        <strain evidence="2">UP504</strain>
    </source>
</reference>
<dbReference type="Proteomes" id="UP000886523">
    <property type="component" value="Unassembled WGS sequence"/>
</dbReference>
<gene>
    <name evidence="2" type="ORF">BS47DRAFT_491731</name>
</gene>
<accession>A0A9P6DPP0</accession>
<dbReference type="AlphaFoldDB" id="A0A9P6DPP0"/>
<comment type="caution">
    <text evidence="2">The sequence shown here is derived from an EMBL/GenBank/DDBJ whole genome shotgun (WGS) entry which is preliminary data.</text>
</comment>
<dbReference type="Pfam" id="PF09692">
    <property type="entry name" value="Arb1"/>
    <property type="match status" value="1"/>
</dbReference>
<sequence>MTDRVDRLYQIQRDFKASRRFPPAVRVLYDEFRMFLGMIDSTSPSRSKRLKNDTSEPLEEEEQGRGAVDDNFSDDDIDMSPSGNTQGDPMSMEPGIPIEEEKPPGPSPFDLPVPAKEDRMDTFFADPEKAIKIFLSSHFRDRGLLWVEFDLKAGPIIVRSFLAFILRHHALPEYERDLECALDAARHAEIELPKTLIVSRSLPDFWGLACVDIWGSRVPSSWGIPNFPLLQSDEHTTVVEPDSDVPVAQLISHDVAIDGVHAVLEPTPLEVVNDAIDIDINGEQVQLATTNAPDVAAIWDNVVPVDNNGWDTASDQWNAENQAEQTWDPPVPRPTFFAFVGPSPFPNTHVPIRAERSVREVIAFAAPLDINNSTHANPISHFHSHLATIVLGPWMRTKESVDIPGPEIFRDDAKAFGIDDVHDPRNGNITVLVDPEAIKGLVPGLGIGGLFVQVAAKPEEKPKEVKKFNKSTPYRGKKPHVSTPYDGKQWWYLESVNQVIPSYWTHLVD</sequence>
<proteinExistence type="predicted"/>
<dbReference type="GO" id="GO:0031047">
    <property type="term" value="P:regulatory ncRNA-mediated gene silencing"/>
    <property type="evidence" value="ECO:0007669"/>
    <property type="project" value="InterPro"/>
</dbReference>
<dbReference type="GO" id="GO:0033167">
    <property type="term" value="C:ARC complex"/>
    <property type="evidence" value="ECO:0007669"/>
    <property type="project" value="InterPro"/>
</dbReference>
<feature type="region of interest" description="Disordered" evidence="1">
    <location>
        <begin position="43"/>
        <end position="109"/>
    </location>
</feature>
<dbReference type="EMBL" id="MU129135">
    <property type="protein sequence ID" value="KAF9505810.1"/>
    <property type="molecule type" value="Genomic_DNA"/>
</dbReference>
<evidence type="ECO:0000313" key="3">
    <source>
        <dbReference type="Proteomes" id="UP000886523"/>
    </source>
</evidence>
<protein>
    <submittedName>
        <fullName evidence="2">Uncharacterized protein</fullName>
    </submittedName>
</protein>
<dbReference type="InterPro" id="IPR018606">
    <property type="entry name" value="Arb1"/>
</dbReference>
<organism evidence="2 3">
    <name type="scientific">Hydnum rufescens UP504</name>
    <dbReference type="NCBI Taxonomy" id="1448309"/>
    <lineage>
        <taxon>Eukaryota</taxon>
        <taxon>Fungi</taxon>
        <taxon>Dikarya</taxon>
        <taxon>Basidiomycota</taxon>
        <taxon>Agaricomycotina</taxon>
        <taxon>Agaricomycetes</taxon>
        <taxon>Cantharellales</taxon>
        <taxon>Hydnaceae</taxon>
        <taxon>Hydnum</taxon>
    </lineage>
</organism>
<name>A0A9P6DPP0_9AGAM</name>
<evidence type="ECO:0000256" key="1">
    <source>
        <dbReference type="SAM" id="MobiDB-lite"/>
    </source>
</evidence>
<evidence type="ECO:0000313" key="2">
    <source>
        <dbReference type="EMBL" id="KAF9505810.1"/>
    </source>
</evidence>
<keyword evidence="3" id="KW-1185">Reference proteome</keyword>
<dbReference type="OrthoDB" id="435402at2759"/>